<reference evidence="6" key="1">
    <citation type="journal article" date="2020" name="mSystems">
        <title>Genome- and Community-Level Interaction Insights into Carbon Utilization and Element Cycling Functions of Hydrothermarchaeota in Hydrothermal Sediment.</title>
        <authorList>
            <person name="Zhou Z."/>
            <person name="Liu Y."/>
            <person name="Xu W."/>
            <person name="Pan J."/>
            <person name="Luo Z.H."/>
            <person name="Li M."/>
        </authorList>
    </citation>
    <scope>NUCLEOTIDE SEQUENCE [LARGE SCALE GENOMIC DNA]</scope>
    <source>
        <strain evidence="6">SpSt-573</strain>
    </source>
</reference>
<sequence length="146" mass="16331">MTYTDTYTDDCTLPVELLEQIASQGFDVLPELIRVIINPAMQAEWQKCLRAAPFQHTPDSQCHANGYKPKTVKTRLGEITFDIPQVREGGFYPEALEKALRSERALRLAEMYVQGCFDLQSGCHHRAVMRNGDILHAGQLVGSPPG</sequence>
<protein>
    <recommendedName>
        <fullName evidence="7">Mutator family transposase</fullName>
    </recommendedName>
</protein>
<name>A0A7C4PJQ0_9CHLR</name>
<proteinExistence type="inferred from homology"/>
<evidence type="ECO:0000256" key="5">
    <source>
        <dbReference type="ARBA" id="ARBA00023172"/>
    </source>
</evidence>
<evidence type="ECO:0000256" key="4">
    <source>
        <dbReference type="ARBA" id="ARBA00023125"/>
    </source>
</evidence>
<dbReference type="EMBL" id="DSYK01000457">
    <property type="protein sequence ID" value="HGS22063.1"/>
    <property type="molecule type" value="Genomic_DNA"/>
</dbReference>
<dbReference type="GO" id="GO:0004803">
    <property type="term" value="F:transposase activity"/>
    <property type="evidence" value="ECO:0007669"/>
    <property type="project" value="InterPro"/>
</dbReference>
<accession>A0A7C4PJQ0</accession>
<gene>
    <name evidence="6" type="ORF">ENT37_09355</name>
</gene>
<comment type="similarity">
    <text evidence="2">Belongs to the transposase mutator family.</text>
</comment>
<dbReference type="AlphaFoldDB" id="A0A7C4PJQ0"/>
<evidence type="ECO:0000256" key="1">
    <source>
        <dbReference type="ARBA" id="ARBA00002190"/>
    </source>
</evidence>
<comment type="function">
    <text evidence="1">Required for the transposition of the insertion element.</text>
</comment>
<evidence type="ECO:0000313" key="6">
    <source>
        <dbReference type="EMBL" id="HGS22063.1"/>
    </source>
</evidence>
<keyword evidence="3" id="KW-0815">Transposition</keyword>
<evidence type="ECO:0008006" key="7">
    <source>
        <dbReference type="Google" id="ProtNLM"/>
    </source>
</evidence>
<evidence type="ECO:0000256" key="3">
    <source>
        <dbReference type="ARBA" id="ARBA00022578"/>
    </source>
</evidence>
<comment type="caution">
    <text evidence="6">The sequence shown here is derived from an EMBL/GenBank/DDBJ whole genome shotgun (WGS) entry which is preliminary data.</text>
</comment>
<dbReference type="GO" id="GO:0003677">
    <property type="term" value="F:DNA binding"/>
    <property type="evidence" value="ECO:0007669"/>
    <property type="project" value="UniProtKB-KW"/>
</dbReference>
<dbReference type="Pfam" id="PF00872">
    <property type="entry name" value="Transposase_mut"/>
    <property type="match status" value="1"/>
</dbReference>
<keyword evidence="4" id="KW-0238">DNA-binding</keyword>
<evidence type="ECO:0000256" key="2">
    <source>
        <dbReference type="ARBA" id="ARBA00010961"/>
    </source>
</evidence>
<organism evidence="6">
    <name type="scientific">Anaerolinea thermolimosa</name>
    <dbReference type="NCBI Taxonomy" id="229919"/>
    <lineage>
        <taxon>Bacteria</taxon>
        <taxon>Bacillati</taxon>
        <taxon>Chloroflexota</taxon>
        <taxon>Anaerolineae</taxon>
        <taxon>Anaerolineales</taxon>
        <taxon>Anaerolineaceae</taxon>
        <taxon>Anaerolinea</taxon>
    </lineage>
</organism>
<dbReference type="InterPro" id="IPR001207">
    <property type="entry name" value="Transposase_mutator"/>
</dbReference>
<dbReference type="GO" id="GO:0006313">
    <property type="term" value="P:DNA transposition"/>
    <property type="evidence" value="ECO:0007669"/>
    <property type="project" value="InterPro"/>
</dbReference>
<keyword evidence="5" id="KW-0233">DNA recombination</keyword>